<proteinExistence type="predicted"/>
<reference evidence="3" key="1">
    <citation type="submission" date="2024-02" db="UniProtKB">
        <authorList>
            <consortium name="WormBaseParasite"/>
        </authorList>
    </citation>
    <scope>IDENTIFICATION</scope>
</reference>
<evidence type="ECO:0000313" key="2">
    <source>
        <dbReference type="Proteomes" id="UP000887575"/>
    </source>
</evidence>
<keyword evidence="2" id="KW-1185">Reference proteome</keyword>
<accession>A0AAF3F2M8</accession>
<feature type="compositionally biased region" description="Polar residues" evidence="1">
    <location>
        <begin position="87"/>
        <end position="107"/>
    </location>
</feature>
<sequence length="275" mass="31422">MGSRKATRQQSDEKITAITPYNTLNGDFPISNRQSASNKNRPVDSSKSTRSVCLNMCCSQGIGCALSVNHRSPSRHSSLSSSHKSRVPQSTQWQEATSRTESLNPANNAVRDSMNQYENLSAFLKTTRKSYPKQSSNRPRRLPRSAEHSSLHFPFDQHSPASQIYKGVMNWREAEDRTLHPTEFILYHRIPEPLTVATLKTDLELYVCYHNYIGVFRHFRVRKHTTGPAILFYFDCGNPSARSFLTLDQLVQYYHTYVKIRVSKNASQTNVDVFD</sequence>
<dbReference type="PANTHER" id="PTHR31128">
    <property type="entry name" value="PROTEIN CBR-CLEC-135-RELATED"/>
    <property type="match status" value="1"/>
</dbReference>
<organism evidence="2 3">
    <name type="scientific">Mesorhabditis belari</name>
    <dbReference type="NCBI Taxonomy" id="2138241"/>
    <lineage>
        <taxon>Eukaryota</taxon>
        <taxon>Metazoa</taxon>
        <taxon>Ecdysozoa</taxon>
        <taxon>Nematoda</taxon>
        <taxon>Chromadorea</taxon>
        <taxon>Rhabditida</taxon>
        <taxon>Rhabditina</taxon>
        <taxon>Rhabditomorpha</taxon>
        <taxon>Rhabditoidea</taxon>
        <taxon>Rhabditidae</taxon>
        <taxon>Mesorhabditinae</taxon>
        <taxon>Mesorhabditis</taxon>
    </lineage>
</organism>
<dbReference type="AlphaFoldDB" id="A0AAF3F2M8"/>
<dbReference type="WBParaSite" id="MBELARI_LOCUS20756">
    <property type="protein sequence ID" value="MBELARI_LOCUS20756"/>
    <property type="gene ID" value="MBELARI_LOCUS20756"/>
</dbReference>
<dbReference type="PANTHER" id="PTHR31128:SF9">
    <property type="entry name" value="DUF3444 DOMAIN-CONTAINING PROTEIN-RELATED"/>
    <property type="match status" value="1"/>
</dbReference>
<protein>
    <submittedName>
        <fullName evidence="3">SH2 domain-containing protein</fullName>
    </submittedName>
</protein>
<name>A0AAF3F2M8_9BILA</name>
<feature type="compositionally biased region" description="Polar residues" evidence="1">
    <location>
        <begin position="19"/>
        <end position="47"/>
    </location>
</feature>
<evidence type="ECO:0000313" key="3">
    <source>
        <dbReference type="WBParaSite" id="MBELARI_LOCUS20756"/>
    </source>
</evidence>
<feature type="region of interest" description="Disordered" evidence="1">
    <location>
        <begin position="70"/>
        <end position="114"/>
    </location>
</feature>
<feature type="region of interest" description="Disordered" evidence="1">
    <location>
        <begin position="1"/>
        <end position="47"/>
    </location>
</feature>
<feature type="region of interest" description="Disordered" evidence="1">
    <location>
        <begin position="128"/>
        <end position="148"/>
    </location>
</feature>
<evidence type="ECO:0000256" key="1">
    <source>
        <dbReference type="SAM" id="MobiDB-lite"/>
    </source>
</evidence>
<dbReference type="Proteomes" id="UP000887575">
    <property type="component" value="Unassembled WGS sequence"/>
</dbReference>